<evidence type="ECO:0000313" key="5">
    <source>
        <dbReference type="Proteomes" id="UP001150217"/>
    </source>
</evidence>
<evidence type="ECO:0000256" key="3">
    <source>
        <dbReference type="ARBA" id="ARBA00035112"/>
    </source>
</evidence>
<dbReference type="InterPro" id="IPR021765">
    <property type="entry name" value="UstYa-like"/>
</dbReference>
<dbReference type="Pfam" id="PF11807">
    <property type="entry name" value="UstYa"/>
    <property type="match status" value="1"/>
</dbReference>
<organism evidence="4 5">
    <name type="scientific">Lentinula lateritia</name>
    <dbReference type="NCBI Taxonomy" id="40482"/>
    <lineage>
        <taxon>Eukaryota</taxon>
        <taxon>Fungi</taxon>
        <taxon>Dikarya</taxon>
        <taxon>Basidiomycota</taxon>
        <taxon>Agaricomycotina</taxon>
        <taxon>Agaricomycetes</taxon>
        <taxon>Agaricomycetidae</taxon>
        <taxon>Agaricales</taxon>
        <taxon>Marasmiineae</taxon>
        <taxon>Omphalotaceae</taxon>
        <taxon>Lentinula</taxon>
    </lineage>
</organism>
<evidence type="ECO:0000313" key="4">
    <source>
        <dbReference type="EMBL" id="KAJ4499746.1"/>
    </source>
</evidence>
<keyword evidence="2" id="KW-0560">Oxidoreductase</keyword>
<proteinExistence type="inferred from homology"/>
<comment type="similarity">
    <text evidence="3">Belongs to the ustYa family.</text>
</comment>
<dbReference type="PANTHER" id="PTHR33365">
    <property type="entry name" value="YALI0B05434P"/>
    <property type="match status" value="1"/>
</dbReference>
<protein>
    <submittedName>
        <fullName evidence="4">Uncharacterized protein</fullName>
    </submittedName>
</protein>
<comment type="pathway">
    <text evidence="1">Mycotoxin biosynthesis.</text>
</comment>
<accession>A0ABQ8VTN8</accession>
<keyword evidence="5" id="KW-1185">Reference proteome</keyword>
<evidence type="ECO:0000256" key="2">
    <source>
        <dbReference type="ARBA" id="ARBA00023002"/>
    </source>
</evidence>
<dbReference type="Proteomes" id="UP001150217">
    <property type="component" value="Unassembled WGS sequence"/>
</dbReference>
<evidence type="ECO:0000256" key="1">
    <source>
        <dbReference type="ARBA" id="ARBA00004685"/>
    </source>
</evidence>
<reference evidence="4" key="1">
    <citation type="submission" date="2022-08" db="EMBL/GenBank/DDBJ databases">
        <title>A Global Phylogenomic Analysis of the Shiitake Genus Lentinula.</title>
        <authorList>
            <consortium name="DOE Joint Genome Institute"/>
            <person name="Sierra-Patev S."/>
            <person name="Min B."/>
            <person name="Naranjo-Ortiz M."/>
            <person name="Looney B."/>
            <person name="Konkel Z."/>
            <person name="Slot J.C."/>
            <person name="Sakamoto Y."/>
            <person name="Steenwyk J.L."/>
            <person name="Rokas A."/>
            <person name="Carro J."/>
            <person name="Camarero S."/>
            <person name="Ferreira P."/>
            <person name="Molpeceres G."/>
            <person name="Ruiz-Duenas F.J."/>
            <person name="Serrano A."/>
            <person name="Henrissat B."/>
            <person name="Drula E."/>
            <person name="Hughes K.W."/>
            <person name="Mata J.L."/>
            <person name="Ishikawa N.K."/>
            <person name="Vargas-Isla R."/>
            <person name="Ushijima S."/>
            <person name="Smith C.A."/>
            <person name="Ahrendt S."/>
            <person name="Andreopoulos W."/>
            <person name="He G."/>
            <person name="Labutti K."/>
            <person name="Lipzen A."/>
            <person name="Ng V."/>
            <person name="Riley R."/>
            <person name="Sandor L."/>
            <person name="Barry K."/>
            <person name="Martinez A.T."/>
            <person name="Xiao Y."/>
            <person name="Gibbons J.G."/>
            <person name="Terashima K."/>
            <person name="Grigoriev I.V."/>
            <person name="Hibbett D.S."/>
        </authorList>
    </citation>
    <scope>NUCLEOTIDE SEQUENCE</scope>
    <source>
        <strain evidence="4">RHP3577 ss4</strain>
    </source>
</reference>
<gene>
    <name evidence="4" type="ORF">C8R41DRAFT_893301</name>
</gene>
<sequence length="128" mass="15005">MSLQETTHYQLDSPEADEEWRLLYPGEGIVYLQDDHQPFTLSLFHQLQCLDIVRKEIIHSDHMSAVPYNLVQHCINHLRQMILCRSDVYLSPVVAVPTPKAQSLDTYECNDWQEVFQAVQKNQEDYIT</sequence>
<dbReference type="EMBL" id="JANVFT010000009">
    <property type="protein sequence ID" value="KAJ4499746.1"/>
    <property type="molecule type" value="Genomic_DNA"/>
</dbReference>
<comment type="caution">
    <text evidence="4">The sequence shown here is derived from an EMBL/GenBank/DDBJ whole genome shotgun (WGS) entry which is preliminary data.</text>
</comment>
<dbReference type="PANTHER" id="PTHR33365:SF11">
    <property type="entry name" value="TAT PATHWAY SIGNAL SEQUENCE"/>
    <property type="match status" value="1"/>
</dbReference>
<name>A0ABQ8VTN8_9AGAR</name>